<name>A0ABT2J7M8_9PSEU</name>
<dbReference type="SUPFAM" id="SSF55545">
    <property type="entry name" value="beta-N-acetylhexosaminidase-like domain"/>
    <property type="match status" value="1"/>
</dbReference>
<dbReference type="Gene3D" id="3.30.379.10">
    <property type="entry name" value="Chitobiase/beta-hexosaminidase domain 2-like"/>
    <property type="match status" value="1"/>
</dbReference>
<dbReference type="Gene3D" id="3.20.20.80">
    <property type="entry name" value="Glycosidases"/>
    <property type="match status" value="1"/>
</dbReference>
<dbReference type="RefSeq" id="WP_260191231.1">
    <property type="nucleotide sequence ID" value="NZ_JAFFZE010000010.1"/>
</dbReference>
<dbReference type="EMBL" id="JAFFZE010000010">
    <property type="protein sequence ID" value="MCT2583851.1"/>
    <property type="molecule type" value="Genomic_DNA"/>
</dbReference>
<evidence type="ECO:0000313" key="10">
    <source>
        <dbReference type="Proteomes" id="UP001156441"/>
    </source>
</evidence>
<proteinExistence type="inferred from homology"/>
<evidence type="ECO:0000256" key="4">
    <source>
        <dbReference type="ARBA" id="ARBA00022801"/>
    </source>
</evidence>
<evidence type="ECO:0000256" key="6">
    <source>
        <dbReference type="SAM" id="MobiDB-lite"/>
    </source>
</evidence>
<dbReference type="InterPro" id="IPR015883">
    <property type="entry name" value="Glyco_hydro_20_cat"/>
</dbReference>
<feature type="domain" description="Glycoside hydrolase family 20 catalytic" evidence="7">
    <location>
        <begin position="105"/>
        <end position="448"/>
    </location>
</feature>
<comment type="caution">
    <text evidence="9">The sequence shown here is derived from an EMBL/GenBank/DDBJ whole genome shotgun (WGS) entry which is preliminary data.</text>
</comment>
<dbReference type="PRINTS" id="PR00738">
    <property type="entry name" value="GLHYDRLASE20"/>
</dbReference>
<evidence type="ECO:0000313" key="9">
    <source>
        <dbReference type="EMBL" id="MCT2583851.1"/>
    </source>
</evidence>
<sequence length="496" mass="54998">MTSLDGLLPRPVRVRPATGTYRFTSDRVPSHVSTVVSIDPAIPREGYRVSITPDGVTTAAADPAGAFHAETTLRQLLGPDAYRAANIHDGPWELPCGEIEDHPRFRWRGCLLDVARHFMPKAGVFRFLDLMAAHRLNVLHLHLTDDQGWRIEVPEYPRLTEVGSWRHGSWVGRQPDGTTEHDGRPHGGYYTTDDLREIVAYAADRHVTVVPEVDVPGHSQAAIAAYPWLGVTGAALEVRTGWGVSDNLLSPTDETLDFYRRVLTHVASVFPSEVICVGGDEVPVTQWEASPVARDRAAELGLPSVTGLHGWFVGRLSAHLATLGRRTLAWDEVLDTGEVARDTIVGAWRGEDLGVRAATAGHDVLMCPEQEVYLDHRQSDHPDEPIPVGFHRTLSDVYAYDPAPPTVPVERVLGAQAQVWTEHLDSQRRVDYAAFPRLAAFAEVVWSPPAGRSFAEFERRLDRHHLPRLDALGVEYRPRSGPHPWQTRPGVPGRVR</sequence>
<keyword evidence="4" id="KW-0378">Hydrolase</keyword>
<reference evidence="9 10" key="1">
    <citation type="submission" date="2021-02" db="EMBL/GenBank/DDBJ databases">
        <title>Actinophytocola xerophila sp. nov., isolated from soil of cotton cropping field.</title>
        <authorList>
            <person name="Huang R."/>
            <person name="Chen X."/>
            <person name="Ge X."/>
            <person name="Liu W."/>
        </authorList>
    </citation>
    <scope>NUCLEOTIDE SEQUENCE [LARGE SCALE GENOMIC DNA]</scope>
    <source>
        <strain evidence="9 10">S1-96</strain>
    </source>
</reference>
<evidence type="ECO:0000256" key="2">
    <source>
        <dbReference type="ARBA" id="ARBA00006285"/>
    </source>
</evidence>
<dbReference type="PANTHER" id="PTHR22600">
    <property type="entry name" value="BETA-HEXOSAMINIDASE"/>
    <property type="match status" value="1"/>
</dbReference>
<gene>
    <name evidence="9" type="ORF">JT362_12045</name>
</gene>
<keyword evidence="10" id="KW-1185">Reference proteome</keyword>
<comment type="catalytic activity">
    <reaction evidence="1">
        <text>Hydrolysis of terminal non-reducing N-acetyl-D-hexosamine residues in N-acetyl-beta-D-hexosaminides.</text>
        <dbReference type="EC" id="3.2.1.52"/>
    </reaction>
</comment>
<dbReference type="Pfam" id="PF02838">
    <property type="entry name" value="Glyco_hydro_20b"/>
    <property type="match status" value="1"/>
</dbReference>
<accession>A0ABT2J7M8</accession>
<evidence type="ECO:0000256" key="5">
    <source>
        <dbReference type="ARBA" id="ARBA00023295"/>
    </source>
</evidence>
<protein>
    <recommendedName>
        <fullName evidence="3">beta-N-acetylhexosaminidase</fullName>
        <ecNumber evidence="3">3.2.1.52</ecNumber>
    </recommendedName>
</protein>
<dbReference type="SUPFAM" id="SSF51445">
    <property type="entry name" value="(Trans)glycosidases"/>
    <property type="match status" value="1"/>
</dbReference>
<comment type="similarity">
    <text evidence="2">Belongs to the glycosyl hydrolase 20 family.</text>
</comment>
<evidence type="ECO:0000259" key="8">
    <source>
        <dbReference type="Pfam" id="PF02838"/>
    </source>
</evidence>
<keyword evidence="5" id="KW-0326">Glycosidase</keyword>
<feature type="domain" description="Beta-hexosaminidase bacterial type N-terminal" evidence="8">
    <location>
        <begin position="37"/>
        <end position="102"/>
    </location>
</feature>
<evidence type="ECO:0000256" key="3">
    <source>
        <dbReference type="ARBA" id="ARBA00012663"/>
    </source>
</evidence>
<organism evidence="9 10">
    <name type="scientific">Actinophytocola gossypii</name>
    <dbReference type="NCBI Taxonomy" id="2812003"/>
    <lineage>
        <taxon>Bacteria</taxon>
        <taxon>Bacillati</taxon>
        <taxon>Actinomycetota</taxon>
        <taxon>Actinomycetes</taxon>
        <taxon>Pseudonocardiales</taxon>
        <taxon>Pseudonocardiaceae</taxon>
    </lineage>
</organism>
<evidence type="ECO:0000259" key="7">
    <source>
        <dbReference type="Pfam" id="PF00728"/>
    </source>
</evidence>
<dbReference type="InterPro" id="IPR015882">
    <property type="entry name" value="HEX_bac_N"/>
</dbReference>
<dbReference type="InterPro" id="IPR017853">
    <property type="entry name" value="GH"/>
</dbReference>
<evidence type="ECO:0000256" key="1">
    <source>
        <dbReference type="ARBA" id="ARBA00001231"/>
    </source>
</evidence>
<dbReference type="InterPro" id="IPR025705">
    <property type="entry name" value="Beta_hexosaminidase_sua/sub"/>
</dbReference>
<dbReference type="PANTHER" id="PTHR22600:SF57">
    <property type="entry name" value="BETA-N-ACETYLHEXOSAMINIDASE"/>
    <property type="match status" value="1"/>
</dbReference>
<dbReference type="Proteomes" id="UP001156441">
    <property type="component" value="Unassembled WGS sequence"/>
</dbReference>
<dbReference type="CDD" id="cd06563">
    <property type="entry name" value="GH20_chitobiase-like"/>
    <property type="match status" value="1"/>
</dbReference>
<dbReference type="InterPro" id="IPR029018">
    <property type="entry name" value="Hex-like_dom2"/>
</dbReference>
<dbReference type="Pfam" id="PF00728">
    <property type="entry name" value="Glyco_hydro_20"/>
    <property type="match status" value="1"/>
</dbReference>
<feature type="region of interest" description="Disordered" evidence="6">
    <location>
        <begin position="477"/>
        <end position="496"/>
    </location>
</feature>
<dbReference type="EC" id="3.2.1.52" evidence="3"/>